<name>A0AAE3LAE3_9RALS</name>
<dbReference type="EMBL" id="JAOCQJ010000002">
    <property type="protein sequence ID" value="MCT7315860.1"/>
    <property type="molecule type" value="Genomic_DNA"/>
</dbReference>
<feature type="transmembrane region" description="Helical" evidence="1">
    <location>
        <begin position="134"/>
        <end position="158"/>
    </location>
</feature>
<proteinExistence type="predicted"/>
<gene>
    <name evidence="2" type="ORF">N5I87_07565</name>
</gene>
<dbReference type="Proteomes" id="UP001164374">
    <property type="component" value="Unassembled WGS sequence"/>
</dbReference>
<feature type="transmembrane region" description="Helical" evidence="1">
    <location>
        <begin position="95"/>
        <end position="114"/>
    </location>
</feature>
<keyword evidence="1" id="KW-1133">Transmembrane helix</keyword>
<keyword evidence="1" id="KW-0472">Membrane</keyword>
<reference evidence="2" key="1">
    <citation type="journal article" date="2023" name="Front. Microbiol.">
        <title>Ralstonia chuxiongensis sp. nov., Ralstonia mojiangensis sp. nov., and Ralstonia soli sp. nov., isolated from tobacco fields, are three novel species in the family Burkholderiaceae.</title>
        <authorList>
            <person name="Lu C.H."/>
            <person name="Zhang Y.Y."/>
            <person name="Jiang N."/>
            <person name="Chen W."/>
            <person name="Shao X."/>
            <person name="Zhao Z.M."/>
            <person name="Lu W.L."/>
            <person name="Hu X."/>
            <person name="Xi Y.X."/>
            <person name="Zou S.Y."/>
            <person name="Wei Q.J."/>
            <person name="Lin Z.L."/>
            <person name="Gong L."/>
            <person name="Gai X.T."/>
            <person name="Zhang L.Q."/>
            <person name="Li J.Y."/>
            <person name="Jin Y."/>
            <person name="Xia Z.Y."/>
        </authorList>
    </citation>
    <scope>NUCLEOTIDE SEQUENCE</scope>
    <source>
        <strain evidence="2">22TCCZM01-4</strain>
    </source>
</reference>
<evidence type="ECO:0000256" key="1">
    <source>
        <dbReference type="SAM" id="Phobius"/>
    </source>
</evidence>
<comment type="caution">
    <text evidence="2">The sequence shown here is derived from an EMBL/GenBank/DDBJ whole genome shotgun (WGS) entry which is preliminary data.</text>
</comment>
<evidence type="ECO:0000313" key="3">
    <source>
        <dbReference type="Proteomes" id="UP001164374"/>
    </source>
</evidence>
<dbReference type="RefSeq" id="WP_260798872.1">
    <property type="nucleotide sequence ID" value="NZ_JAOCQJ010000002.1"/>
</dbReference>
<keyword evidence="1" id="KW-0812">Transmembrane</keyword>
<feature type="transmembrane region" description="Helical" evidence="1">
    <location>
        <begin position="42"/>
        <end position="62"/>
    </location>
</feature>
<dbReference type="AlphaFoldDB" id="A0AAE3LAE3"/>
<organism evidence="2 3">
    <name type="scientific">Ralstonia mojiangensis</name>
    <dbReference type="NCBI Taxonomy" id="2953895"/>
    <lineage>
        <taxon>Bacteria</taxon>
        <taxon>Pseudomonadati</taxon>
        <taxon>Pseudomonadota</taxon>
        <taxon>Betaproteobacteria</taxon>
        <taxon>Burkholderiales</taxon>
        <taxon>Burkholderiaceae</taxon>
        <taxon>Ralstonia</taxon>
    </lineage>
</organism>
<feature type="transmembrane region" description="Helical" evidence="1">
    <location>
        <begin position="6"/>
        <end position="30"/>
    </location>
</feature>
<reference evidence="2" key="2">
    <citation type="submission" date="2023-02" db="EMBL/GenBank/DDBJ databases">
        <authorList>
            <person name="Lu C.-H."/>
        </authorList>
    </citation>
    <scope>NUCLEOTIDE SEQUENCE</scope>
    <source>
        <strain evidence="2">22TCCZM01-4</strain>
    </source>
</reference>
<feature type="transmembrane region" description="Helical" evidence="1">
    <location>
        <begin position="68"/>
        <end position="88"/>
    </location>
</feature>
<evidence type="ECO:0000313" key="2">
    <source>
        <dbReference type="EMBL" id="MCT7315860.1"/>
    </source>
</evidence>
<sequence>MTHPISPLGAVHTVISLVPIIAGIYSFVCHRKIDTTTRSGKIYLIGLVLSVITSFGVSSTGGLNPGHALGIVILLIAFGGIFATKLTFLGRLRPYLSVFGLSFSFLLSLVPATNETLTRIPFSHPLADAPLSPPVLHTLLVWFGLFLVGFAAQCWLIYSRNRCMAPTSI</sequence>
<evidence type="ECO:0008006" key="4">
    <source>
        <dbReference type="Google" id="ProtNLM"/>
    </source>
</evidence>
<protein>
    <recommendedName>
        <fullName evidence="4">DUF2306 domain-containing protein</fullName>
    </recommendedName>
</protein>
<accession>A0AAE3LAE3</accession>